<accession>A0A6P0CEI5</accession>
<sequence length="60" mass="6267">MIKNKLQAFCKDTSGAVTVDWIVLTAAVVALAAVTIGVIQTGSAGLADNTGDYITDYPFF</sequence>
<evidence type="ECO:0000313" key="2">
    <source>
        <dbReference type="EMBL" id="NEK22804.1"/>
    </source>
</evidence>
<feature type="transmembrane region" description="Helical" evidence="1">
    <location>
        <begin position="21"/>
        <end position="39"/>
    </location>
</feature>
<dbReference type="RefSeq" id="WP_164353727.1">
    <property type="nucleotide sequence ID" value="NZ_JAABNT010000005.1"/>
</dbReference>
<proteinExistence type="predicted"/>
<reference evidence="2 3" key="1">
    <citation type="submission" date="2020-01" db="EMBL/GenBank/DDBJ databases">
        <title>Sulfitobacter sediminilitoris sp. nov., isolated from a tidal flat.</title>
        <authorList>
            <person name="Park S."/>
            <person name="Yoon J.-H."/>
        </authorList>
    </citation>
    <scope>NUCLEOTIDE SEQUENCE [LARGE SCALE GENOMIC DNA]</scope>
    <source>
        <strain evidence="2 3">JBTF-M27</strain>
    </source>
</reference>
<evidence type="ECO:0000256" key="1">
    <source>
        <dbReference type="SAM" id="Phobius"/>
    </source>
</evidence>
<protein>
    <recommendedName>
        <fullName evidence="4">Pilus assembly protein</fullName>
    </recommendedName>
</protein>
<dbReference type="AlphaFoldDB" id="A0A6P0CEI5"/>
<keyword evidence="1" id="KW-0812">Transmembrane</keyword>
<keyword evidence="1" id="KW-1133">Transmembrane helix</keyword>
<evidence type="ECO:0000313" key="3">
    <source>
        <dbReference type="Proteomes" id="UP000468591"/>
    </source>
</evidence>
<comment type="caution">
    <text evidence="2">The sequence shown here is derived from an EMBL/GenBank/DDBJ whole genome shotgun (WGS) entry which is preliminary data.</text>
</comment>
<dbReference type="EMBL" id="JAABNT010000005">
    <property type="protein sequence ID" value="NEK22804.1"/>
    <property type="molecule type" value="Genomic_DNA"/>
</dbReference>
<gene>
    <name evidence="2" type="ORF">GV827_10365</name>
</gene>
<dbReference type="Proteomes" id="UP000468591">
    <property type="component" value="Unassembled WGS sequence"/>
</dbReference>
<evidence type="ECO:0008006" key="4">
    <source>
        <dbReference type="Google" id="ProtNLM"/>
    </source>
</evidence>
<name>A0A6P0CEI5_9RHOB</name>
<keyword evidence="3" id="KW-1185">Reference proteome</keyword>
<keyword evidence="1" id="KW-0472">Membrane</keyword>
<organism evidence="2 3">
    <name type="scientific">Sulfitobacter sediminilitoris</name>
    <dbReference type="NCBI Taxonomy" id="2698830"/>
    <lineage>
        <taxon>Bacteria</taxon>
        <taxon>Pseudomonadati</taxon>
        <taxon>Pseudomonadota</taxon>
        <taxon>Alphaproteobacteria</taxon>
        <taxon>Rhodobacterales</taxon>
        <taxon>Roseobacteraceae</taxon>
        <taxon>Sulfitobacter</taxon>
    </lineage>
</organism>